<dbReference type="Gene3D" id="1.10.30.10">
    <property type="entry name" value="High mobility group box domain"/>
    <property type="match status" value="1"/>
</dbReference>
<evidence type="ECO:0000256" key="4">
    <source>
        <dbReference type="ARBA" id="ARBA00023163"/>
    </source>
</evidence>
<evidence type="ECO:0000256" key="7">
    <source>
        <dbReference type="SAM" id="MobiDB-lite"/>
    </source>
</evidence>
<comment type="caution">
    <text evidence="9">The sequence shown here is derived from an EMBL/GenBank/DDBJ whole genome shotgun (WGS) entry which is preliminary data.</text>
</comment>
<dbReference type="PANTHER" id="PTHR45803:SF5">
    <property type="entry name" value="SOX100B"/>
    <property type="match status" value="1"/>
</dbReference>
<dbReference type="PANTHER" id="PTHR45803">
    <property type="entry name" value="SOX100B"/>
    <property type="match status" value="1"/>
</dbReference>
<keyword evidence="5 6" id="KW-0539">Nucleus</keyword>
<reference evidence="9" key="1">
    <citation type="submission" date="2022-07" db="EMBL/GenBank/DDBJ databases">
        <authorList>
            <person name="Trinca V."/>
            <person name="Uliana J.V.C."/>
            <person name="Torres T.T."/>
            <person name="Ward R.J."/>
            <person name="Monesi N."/>
        </authorList>
    </citation>
    <scope>NUCLEOTIDE SEQUENCE</scope>
    <source>
        <strain evidence="9">HSMRA1968</strain>
        <tissue evidence="9">Whole embryos</tissue>
    </source>
</reference>
<evidence type="ECO:0000256" key="3">
    <source>
        <dbReference type="ARBA" id="ARBA00023125"/>
    </source>
</evidence>
<keyword evidence="10" id="KW-1185">Reference proteome</keyword>
<evidence type="ECO:0000313" key="9">
    <source>
        <dbReference type="EMBL" id="KAJ6640048.1"/>
    </source>
</evidence>
<proteinExistence type="predicted"/>
<dbReference type="InterPro" id="IPR050917">
    <property type="entry name" value="SOX_TF"/>
</dbReference>
<keyword evidence="3 6" id="KW-0238">DNA-binding</keyword>
<evidence type="ECO:0000256" key="2">
    <source>
        <dbReference type="ARBA" id="ARBA00023015"/>
    </source>
</evidence>
<accession>A0A9Q0S1I4</accession>
<dbReference type="PROSITE" id="PS50118">
    <property type="entry name" value="HMG_BOX_2"/>
    <property type="match status" value="1"/>
</dbReference>
<feature type="region of interest" description="Disordered" evidence="7">
    <location>
        <begin position="203"/>
        <end position="231"/>
    </location>
</feature>
<dbReference type="FunFam" id="1.10.30.10:FF:000051">
    <property type="entry name" value="Transcription factor Sox-10"/>
    <property type="match status" value="1"/>
</dbReference>
<dbReference type="GO" id="GO:0005634">
    <property type="term" value="C:nucleus"/>
    <property type="evidence" value="ECO:0007669"/>
    <property type="project" value="UniProtKB-SubCell"/>
</dbReference>
<dbReference type="SMART" id="SM00398">
    <property type="entry name" value="HMG"/>
    <property type="match status" value="1"/>
</dbReference>
<dbReference type="OrthoDB" id="7782194at2759"/>
<evidence type="ECO:0000256" key="6">
    <source>
        <dbReference type="PROSITE-ProRule" id="PRU00267"/>
    </source>
</evidence>
<dbReference type="InterPro" id="IPR036910">
    <property type="entry name" value="HMG_box_dom_sf"/>
</dbReference>
<evidence type="ECO:0000256" key="5">
    <source>
        <dbReference type="ARBA" id="ARBA00023242"/>
    </source>
</evidence>
<evidence type="ECO:0000259" key="8">
    <source>
        <dbReference type="PROSITE" id="PS50118"/>
    </source>
</evidence>
<keyword evidence="4" id="KW-0804">Transcription</keyword>
<evidence type="ECO:0000256" key="1">
    <source>
        <dbReference type="ARBA" id="ARBA00004123"/>
    </source>
</evidence>
<organism evidence="9 10">
    <name type="scientific">Pseudolycoriella hygida</name>
    <dbReference type="NCBI Taxonomy" id="35572"/>
    <lineage>
        <taxon>Eukaryota</taxon>
        <taxon>Metazoa</taxon>
        <taxon>Ecdysozoa</taxon>
        <taxon>Arthropoda</taxon>
        <taxon>Hexapoda</taxon>
        <taxon>Insecta</taxon>
        <taxon>Pterygota</taxon>
        <taxon>Neoptera</taxon>
        <taxon>Endopterygota</taxon>
        <taxon>Diptera</taxon>
        <taxon>Nematocera</taxon>
        <taxon>Sciaroidea</taxon>
        <taxon>Sciaridae</taxon>
        <taxon>Pseudolycoriella</taxon>
    </lineage>
</organism>
<dbReference type="EMBL" id="WJQU01000003">
    <property type="protein sequence ID" value="KAJ6640048.1"/>
    <property type="molecule type" value="Genomic_DNA"/>
</dbReference>
<gene>
    <name evidence="9" type="primary">SOX8</name>
    <name evidence="9" type="ORF">Bhyg_12797</name>
</gene>
<protein>
    <submittedName>
        <fullName evidence="9">Transcription factor SOX-8</fullName>
    </submittedName>
</protein>
<dbReference type="Pfam" id="PF00505">
    <property type="entry name" value="HMG_box"/>
    <property type="match status" value="1"/>
</dbReference>
<feature type="compositionally biased region" description="Low complexity" evidence="7">
    <location>
        <begin position="206"/>
        <end position="220"/>
    </location>
</feature>
<dbReference type="CDD" id="cd22031">
    <property type="entry name" value="HMG-box_SoxE"/>
    <property type="match status" value="1"/>
</dbReference>
<feature type="compositionally biased region" description="Low complexity" evidence="7">
    <location>
        <begin position="96"/>
        <end position="109"/>
    </location>
</feature>
<dbReference type="GO" id="GO:0000978">
    <property type="term" value="F:RNA polymerase II cis-regulatory region sequence-specific DNA binding"/>
    <property type="evidence" value="ECO:0007669"/>
    <property type="project" value="TreeGrafter"/>
</dbReference>
<feature type="compositionally biased region" description="Polar residues" evidence="7">
    <location>
        <begin position="117"/>
        <end position="141"/>
    </location>
</feature>
<feature type="region of interest" description="Disordered" evidence="7">
    <location>
        <begin position="79"/>
        <end position="141"/>
    </location>
</feature>
<dbReference type="Proteomes" id="UP001151699">
    <property type="component" value="Chromosome X"/>
</dbReference>
<comment type="subcellular location">
    <subcellularLocation>
        <location evidence="1">Nucleus</location>
    </subcellularLocation>
</comment>
<dbReference type="InterPro" id="IPR009071">
    <property type="entry name" value="HMG_box_dom"/>
</dbReference>
<sequence length="435" mass="49202">MADCLNFRSSSDRKKDHIKRPMNAFMVWAQAARRVMSKQYPHLQNSELSKSLGKLWKNLKEADKRPFIEFAEKLRVTHKQEHPDYKYQPRRKKTKSGNSTRSSSSSNHSQSRRPNSKYASNEYSSGNEILPSPSGQSEDQNTIHSKIDQIDMKSYDYNSLHMLKSNCLNTGFARADHSYPKGHKSDMMTDSADSLRKYEYSRRMDSPCSPASSSNSGHSGNEIHPLTPPTTPYNLNLAMLRQGSPISKQNLSPSSQFNSARDTTFSAAIVDDVTYYRPETYMSHSSNSKSASKYTPKYNVDPYSIYSHQLHQHYPMISSSTTSTPSPSSTVATNYANSNLVNNFSSTNIDTDVDPKELEQYLDSSGQVKRLHPTTSYGYGIKASDELVELQPISNELMVVEKVENVLPSTISGSGMYYHENPYQYMHNWGCYPNS</sequence>
<name>A0A9Q0S1I4_9DIPT</name>
<keyword evidence="2" id="KW-0805">Transcription regulation</keyword>
<feature type="domain" description="HMG box" evidence="8">
    <location>
        <begin position="18"/>
        <end position="86"/>
    </location>
</feature>
<dbReference type="GO" id="GO:0000981">
    <property type="term" value="F:DNA-binding transcription factor activity, RNA polymerase II-specific"/>
    <property type="evidence" value="ECO:0007669"/>
    <property type="project" value="TreeGrafter"/>
</dbReference>
<feature type="DNA-binding region" description="HMG box" evidence="6">
    <location>
        <begin position="18"/>
        <end position="86"/>
    </location>
</feature>
<dbReference type="AlphaFoldDB" id="A0A9Q0S1I4"/>
<evidence type="ECO:0000313" key="10">
    <source>
        <dbReference type="Proteomes" id="UP001151699"/>
    </source>
</evidence>
<dbReference type="SUPFAM" id="SSF47095">
    <property type="entry name" value="HMG-box"/>
    <property type="match status" value="1"/>
</dbReference>